<gene>
    <name evidence="2" type="ORF">SAMN05421642_115109</name>
</gene>
<reference evidence="3" key="1">
    <citation type="submission" date="2017-06" db="EMBL/GenBank/DDBJ databases">
        <authorList>
            <person name="Varghese N."/>
            <person name="Submissions S."/>
        </authorList>
    </citation>
    <scope>NUCLEOTIDE SEQUENCE [LARGE SCALE GENOMIC DNA]</scope>
    <source>
        <strain evidence="3">JCM 23211</strain>
    </source>
</reference>
<dbReference type="EMBL" id="FZOW01000015">
    <property type="protein sequence ID" value="SNT36712.1"/>
    <property type="molecule type" value="Genomic_DNA"/>
</dbReference>
<feature type="region of interest" description="Disordered" evidence="1">
    <location>
        <begin position="80"/>
        <end position="102"/>
    </location>
</feature>
<proteinExistence type="predicted"/>
<sequence length="102" mass="10562">MAEYKVGERLRSRVSTVQVVVVRAGKGDADIACDGVVLVRDGEDLVPASGGPSDGAKVDMGKRYEDADGTVEVLCVSPGAGRLSLGDRPLQLKAPKPLPASD</sequence>
<organism evidence="2 3">
    <name type="scientific">Rhodococcoides kyotonense</name>
    <dbReference type="NCBI Taxonomy" id="398843"/>
    <lineage>
        <taxon>Bacteria</taxon>
        <taxon>Bacillati</taxon>
        <taxon>Actinomycetota</taxon>
        <taxon>Actinomycetes</taxon>
        <taxon>Mycobacteriales</taxon>
        <taxon>Nocardiaceae</taxon>
        <taxon>Rhodococcoides</taxon>
    </lineage>
</organism>
<dbReference type="OrthoDB" id="4378118at2"/>
<evidence type="ECO:0000313" key="3">
    <source>
        <dbReference type="Proteomes" id="UP000198327"/>
    </source>
</evidence>
<feature type="compositionally biased region" description="Low complexity" evidence="1">
    <location>
        <begin position="89"/>
        <end position="102"/>
    </location>
</feature>
<name>A0A239M346_9NOCA</name>
<evidence type="ECO:0000256" key="1">
    <source>
        <dbReference type="SAM" id="MobiDB-lite"/>
    </source>
</evidence>
<protein>
    <submittedName>
        <fullName evidence="2">Uncharacterized protein</fullName>
    </submittedName>
</protein>
<dbReference type="Proteomes" id="UP000198327">
    <property type="component" value="Unassembled WGS sequence"/>
</dbReference>
<keyword evidence="3" id="KW-1185">Reference proteome</keyword>
<dbReference type="AlphaFoldDB" id="A0A239M346"/>
<accession>A0A239M346</accession>
<evidence type="ECO:0000313" key="2">
    <source>
        <dbReference type="EMBL" id="SNT36712.1"/>
    </source>
</evidence>
<dbReference type="RefSeq" id="WP_089250442.1">
    <property type="nucleotide sequence ID" value="NZ_FZOW01000015.1"/>
</dbReference>